<evidence type="ECO:0008006" key="4">
    <source>
        <dbReference type="Google" id="ProtNLM"/>
    </source>
</evidence>
<dbReference type="AlphaFoldDB" id="A0A918P6V6"/>
<feature type="compositionally biased region" description="Basic residues" evidence="1">
    <location>
        <begin position="175"/>
        <end position="188"/>
    </location>
</feature>
<evidence type="ECO:0000313" key="2">
    <source>
        <dbReference type="EMBL" id="GGY29938.1"/>
    </source>
</evidence>
<evidence type="ECO:0000313" key="3">
    <source>
        <dbReference type="Proteomes" id="UP000645257"/>
    </source>
</evidence>
<evidence type="ECO:0000256" key="1">
    <source>
        <dbReference type="SAM" id="MobiDB-lite"/>
    </source>
</evidence>
<gene>
    <name evidence="2" type="ORF">GCM10011289_36010</name>
</gene>
<dbReference type="EMBL" id="BMYX01000034">
    <property type="protein sequence ID" value="GGY29938.1"/>
    <property type="molecule type" value="Genomic_DNA"/>
</dbReference>
<dbReference type="Proteomes" id="UP000645257">
    <property type="component" value="Unassembled WGS sequence"/>
</dbReference>
<proteinExistence type="predicted"/>
<comment type="caution">
    <text evidence="2">The sequence shown here is derived from an EMBL/GenBank/DDBJ whole genome shotgun (WGS) entry which is preliminary data.</text>
</comment>
<feature type="region of interest" description="Disordered" evidence="1">
    <location>
        <begin position="166"/>
        <end position="240"/>
    </location>
</feature>
<accession>A0A918P6V6</accession>
<protein>
    <recommendedName>
        <fullName evidence="4">HNH endonuclease</fullName>
    </recommendedName>
</protein>
<keyword evidence="3" id="KW-1185">Reference proteome</keyword>
<sequence>MSDENKSFPIVISTSELQISFPPVSENIVPVDGEKTRQLIKETSVYTPDGRAFIDKEAMPHLLATDKKGVNRIYNDLDDDDKLEQGKKKLLSIPAVCKELSKRIEEPRDPVERERLRDSESCVVALRDAPELEKKRVLEEAKNRHEQPRLKEKKIKADEIKACQLTGQPLQPNAHAHHIERRADKPRKSRDLSNIIVVNPEAHQEIHRQGAESPEELQALCDKKGWSNPLSEKPSEDSQG</sequence>
<dbReference type="RefSeq" id="WP_189536947.1">
    <property type="nucleotide sequence ID" value="NZ_BMYX01000034.1"/>
</dbReference>
<organism evidence="2 3">
    <name type="scientific">Paludibacterium paludis</name>
    <dbReference type="NCBI Taxonomy" id="1225769"/>
    <lineage>
        <taxon>Bacteria</taxon>
        <taxon>Pseudomonadati</taxon>
        <taxon>Pseudomonadota</taxon>
        <taxon>Betaproteobacteria</taxon>
        <taxon>Neisseriales</taxon>
        <taxon>Chromobacteriaceae</taxon>
        <taxon>Paludibacterium</taxon>
    </lineage>
</organism>
<name>A0A918P6V6_9NEIS</name>
<reference evidence="2" key="2">
    <citation type="submission" date="2020-09" db="EMBL/GenBank/DDBJ databases">
        <authorList>
            <person name="Sun Q."/>
            <person name="Kim S."/>
        </authorList>
    </citation>
    <scope>NUCLEOTIDE SEQUENCE</scope>
    <source>
        <strain evidence="2">KCTC 32182</strain>
    </source>
</reference>
<reference evidence="2" key="1">
    <citation type="journal article" date="2014" name="Int. J. Syst. Evol. Microbiol.">
        <title>Complete genome sequence of Corynebacterium casei LMG S-19264T (=DSM 44701T), isolated from a smear-ripened cheese.</title>
        <authorList>
            <consortium name="US DOE Joint Genome Institute (JGI-PGF)"/>
            <person name="Walter F."/>
            <person name="Albersmeier A."/>
            <person name="Kalinowski J."/>
            <person name="Ruckert C."/>
        </authorList>
    </citation>
    <scope>NUCLEOTIDE SEQUENCE</scope>
    <source>
        <strain evidence="2">KCTC 32182</strain>
    </source>
</reference>